<dbReference type="EMBL" id="WJXA01000003">
    <property type="protein sequence ID" value="KAF7148562.1"/>
    <property type="molecule type" value="Genomic_DNA"/>
</dbReference>
<feature type="compositionally biased region" description="Basic and acidic residues" evidence="1">
    <location>
        <begin position="42"/>
        <end position="71"/>
    </location>
</feature>
<evidence type="ECO:0000256" key="1">
    <source>
        <dbReference type="SAM" id="MobiDB-lite"/>
    </source>
</evidence>
<feature type="compositionally biased region" description="Acidic residues" evidence="1">
    <location>
        <begin position="134"/>
        <end position="144"/>
    </location>
</feature>
<gene>
    <name evidence="2" type="ORF">RHSIM_Rhsim03G0261400</name>
</gene>
<feature type="compositionally biased region" description="Polar residues" evidence="1">
    <location>
        <begin position="25"/>
        <end position="36"/>
    </location>
</feature>
<sequence>MSDYEHEMDDMDGDDIMDEGADFNSCKSGTSETQLTELPESESEREMVVIEPEPREGEEKGRVNVTREPKSKPSAKTTSVEAEPSHSAKSGAVDVDDGFETASESDFNGGDDDHDPEQNQKQEEPPQPMAPIDDSLEAVSDEESIQVLSLPLS</sequence>
<feature type="region of interest" description="Disordered" evidence="1">
    <location>
        <begin position="1"/>
        <end position="153"/>
    </location>
</feature>
<name>A0A834H8B3_RHOSS</name>
<evidence type="ECO:0000313" key="2">
    <source>
        <dbReference type="EMBL" id="KAF7148562.1"/>
    </source>
</evidence>
<feature type="compositionally biased region" description="Acidic residues" evidence="1">
    <location>
        <begin position="1"/>
        <end position="21"/>
    </location>
</feature>
<accession>A0A834H8B3</accession>
<reference evidence="2" key="1">
    <citation type="submission" date="2019-11" db="EMBL/GenBank/DDBJ databases">
        <authorList>
            <person name="Liu Y."/>
            <person name="Hou J."/>
            <person name="Li T.-Q."/>
            <person name="Guan C.-H."/>
            <person name="Wu X."/>
            <person name="Wu H.-Z."/>
            <person name="Ling F."/>
            <person name="Zhang R."/>
            <person name="Shi X.-G."/>
            <person name="Ren J.-P."/>
            <person name="Chen E.-F."/>
            <person name="Sun J.-M."/>
        </authorList>
    </citation>
    <scope>NUCLEOTIDE SEQUENCE</scope>
    <source>
        <strain evidence="2">Adult_tree_wgs_1</strain>
        <tissue evidence="2">Leaves</tissue>
    </source>
</reference>
<proteinExistence type="predicted"/>
<keyword evidence="3" id="KW-1185">Reference proteome</keyword>
<protein>
    <submittedName>
        <fullName evidence="2">Uncharacterized protein</fullName>
    </submittedName>
</protein>
<evidence type="ECO:0000313" key="3">
    <source>
        <dbReference type="Proteomes" id="UP000626092"/>
    </source>
</evidence>
<dbReference type="Proteomes" id="UP000626092">
    <property type="component" value="Unassembled WGS sequence"/>
</dbReference>
<organism evidence="2 3">
    <name type="scientific">Rhododendron simsii</name>
    <name type="common">Sims's rhododendron</name>
    <dbReference type="NCBI Taxonomy" id="118357"/>
    <lineage>
        <taxon>Eukaryota</taxon>
        <taxon>Viridiplantae</taxon>
        <taxon>Streptophyta</taxon>
        <taxon>Embryophyta</taxon>
        <taxon>Tracheophyta</taxon>
        <taxon>Spermatophyta</taxon>
        <taxon>Magnoliopsida</taxon>
        <taxon>eudicotyledons</taxon>
        <taxon>Gunneridae</taxon>
        <taxon>Pentapetalae</taxon>
        <taxon>asterids</taxon>
        <taxon>Ericales</taxon>
        <taxon>Ericaceae</taxon>
        <taxon>Ericoideae</taxon>
        <taxon>Rhodoreae</taxon>
        <taxon>Rhododendron</taxon>
    </lineage>
</organism>
<comment type="caution">
    <text evidence="2">The sequence shown here is derived from an EMBL/GenBank/DDBJ whole genome shotgun (WGS) entry which is preliminary data.</text>
</comment>
<dbReference type="AlphaFoldDB" id="A0A834H8B3"/>